<dbReference type="Proteomes" id="UP001597094">
    <property type="component" value="Unassembled WGS sequence"/>
</dbReference>
<evidence type="ECO:0000259" key="3">
    <source>
        <dbReference type="PROSITE" id="PS51820"/>
    </source>
</evidence>
<dbReference type="InterPro" id="IPR037524">
    <property type="entry name" value="PA14/GLEYA"/>
</dbReference>
<dbReference type="PANTHER" id="PTHR46769:SF2">
    <property type="entry name" value="FIBROCYSTIN-L ISOFORM 2 PRECURSOR-RELATED"/>
    <property type="match status" value="1"/>
</dbReference>
<feature type="domain" description="PA14" evidence="3">
    <location>
        <begin position="89"/>
        <end position="241"/>
    </location>
</feature>
<dbReference type="Gene3D" id="2.60.120.1560">
    <property type="match status" value="1"/>
</dbReference>
<dbReference type="InterPro" id="IPR011658">
    <property type="entry name" value="PA14_dom"/>
</dbReference>
<evidence type="ECO:0000256" key="1">
    <source>
        <dbReference type="ARBA" id="ARBA00022729"/>
    </source>
</evidence>
<sequence>MNGYTASREWAKYASQKSATVKLEAGKRYYIEALHKEDGGGDNLAVAWQLPSGAKEMPIAGNRLSPIGSSTATTTPAPSPAPTPAPTPVATGKITREFWASVAGGNVGSIPTNTKPTSTTELSSFEAPSNVDNSYGQRISGFITAPETGLYTFWIAGDDHAELFLSSSEAPANKAKIAFVNGYTASREWAKYASQKSATVKLEAGKRYYIEALHKEDGGGDNLAVAWQLPSGAKEMPIAGNRLSPIGSTQTFAATQTAAAMSSEPFFAKATAYPNPFRDVVTLSLGSSEVELTQVAVLDQTGRVVYTIEKPELVNNELSINLADLKTGLYILKYTDATGKSNSIKLIKE</sequence>
<protein>
    <submittedName>
        <fullName evidence="4">PA14 domain-containing protein</fullName>
    </submittedName>
</protein>
<dbReference type="PROSITE" id="PS51820">
    <property type="entry name" value="PA14"/>
    <property type="match status" value="2"/>
</dbReference>
<keyword evidence="5" id="KW-1185">Reference proteome</keyword>
<evidence type="ECO:0000256" key="2">
    <source>
        <dbReference type="SAM" id="MobiDB-lite"/>
    </source>
</evidence>
<evidence type="ECO:0000313" key="5">
    <source>
        <dbReference type="Proteomes" id="UP001597094"/>
    </source>
</evidence>
<keyword evidence="1" id="KW-0732">Signal</keyword>
<dbReference type="Pfam" id="PF18962">
    <property type="entry name" value="Por_Secre_tail"/>
    <property type="match status" value="1"/>
</dbReference>
<evidence type="ECO:0000313" key="4">
    <source>
        <dbReference type="EMBL" id="MFD1188256.1"/>
    </source>
</evidence>
<accession>A0ABW3SUR4</accession>
<dbReference type="InterPro" id="IPR052387">
    <property type="entry name" value="Fibrocystin"/>
</dbReference>
<comment type="caution">
    <text evidence="4">The sequence shown here is derived from an EMBL/GenBank/DDBJ whole genome shotgun (WGS) entry which is preliminary data.</text>
</comment>
<organism evidence="4 5">
    <name type="scientific">Pontibacter rugosus</name>
    <dbReference type="NCBI Taxonomy" id="1745966"/>
    <lineage>
        <taxon>Bacteria</taxon>
        <taxon>Pseudomonadati</taxon>
        <taxon>Bacteroidota</taxon>
        <taxon>Cytophagia</taxon>
        <taxon>Cytophagales</taxon>
        <taxon>Hymenobacteraceae</taxon>
        <taxon>Pontibacter</taxon>
    </lineage>
</organism>
<feature type="compositionally biased region" description="Pro residues" evidence="2">
    <location>
        <begin position="77"/>
        <end position="87"/>
    </location>
</feature>
<dbReference type="EMBL" id="JBHTLD010000238">
    <property type="protein sequence ID" value="MFD1188256.1"/>
    <property type="molecule type" value="Genomic_DNA"/>
</dbReference>
<feature type="domain" description="PA14" evidence="3">
    <location>
        <begin position="1"/>
        <end position="62"/>
    </location>
</feature>
<dbReference type="SUPFAM" id="SSF56988">
    <property type="entry name" value="Anthrax protective antigen"/>
    <property type="match status" value="1"/>
</dbReference>
<name>A0ABW3SUR4_9BACT</name>
<gene>
    <name evidence="4" type="ORF">ACFQ2O_18730</name>
</gene>
<feature type="region of interest" description="Disordered" evidence="2">
    <location>
        <begin position="61"/>
        <end position="87"/>
    </location>
</feature>
<reference evidence="5" key="1">
    <citation type="journal article" date="2019" name="Int. J. Syst. Evol. Microbiol.">
        <title>The Global Catalogue of Microorganisms (GCM) 10K type strain sequencing project: providing services to taxonomists for standard genome sequencing and annotation.</title>
        <authorList>
            <consortium name="The Broad Institute Genomics Platform"/>
            <consortium name="The Broad Institute Genome Sequencing Center for Infectious Disease"/>
            <person name="Wu L."/>
            <person name="Ma J."/>
        </authorList>
    </citation>
    <scope>NUCLEOTIDE SEQUENCE [LARGE SCALE GENOMIC DNA]</scope>
    <source>
        <strain evidence="5">JCM 31319</strain>
    </source>
</reference>
<dbReference type="Pfam" id="PF07691">
    <property type="entry name" value="PA14"/>
    <property type="match status" value="1"/>
</dbReference>
<dbReference type="NCBIfam" id="TIGR04183">
    <property type="entry name" value="Por_Secre_tail"/>
    <property type="match status" value="1"/>
</dbReference>
<feature type="region of interest" description="Disordered" evidence="2">
    <location>
        <begin position="109"/>
        <end position="128"/>
    </location>
</feature>
<proteinExistence type="predicted"/>
<dbReference type="InterPro" id="IPR026444">
    <property type="entry name" value="Secre_tail"/>
</dbReference>
<dbReference type="SMART" id="SM00758">
    <property type="entry name" value="PA14"/>
    <property type="match status" value="1"/>
</dbReference>
<dbReference type="PANTHER" id="PTHR46769">
    <property type="entry name" value="POLYCYSTIC KIDNEY AND HEPATIC DISEASE 1 (AUTOSOMAL RECESSIVE)-LIKE 1"/>
    <property type="match status" value="1"/>
</dbReference>